<dbReference type="InterPro" id="IPR049326">
    <property type="entry name" value="Rhodopsin_dom_fungi"/>
</dbReference>
<dbReference type="Pfam" id="PF20684">
    <property type="entry name" value="Fung_rhodopsin"/>
    <property type="match status" value="1"/>
</dbReference>
<feature type="region of interest" description="Disordered" evidence="6">
    <location>
        <begin position="363"/>
        <end position="385"/>
    </location>
</feature>
<evidence type="ECO:0000259" key="8">
    <source>
        <dbReference type="Pfam" id="PF20684"/>
    </source>
</evidence>
<name>A0ABR3YF73_9PEZI</name>
<evidence type="ECO:0000256" key="7">
    <source>
        <dbReference type="SAM" id="Phobius"/>
    </source>
</evidence>
<keyword evidence="10" id="KW-1185">Reference proteome</keyword>
<dbReference type="PANTHER" id="PTHR33048:SF166">
    <property type="entry name" value="PTH11-LIKE INTEGRAL MEMBRANE PROTEIN"/>
    <property type="match status" value="1"/>
</dbReference>
<dbReference type="EMBL" id="JAWDJO010000392">
    <property type="protein sequence ID" value="KAL1886926.1"/>
    <property type="molecule type" value="Genomic_DNA"/>
</dbReference>
<evidence type="ECO:0000256" key="3">
    <source>
        <dbReference type="ARBA" id="ARBA00022989"/>
    </source>
</evidence>
<protein>
    <recommendedName>
        <fullName evidence="8">Rhodopsin domain-containing protein</fullName>
    </recommendedName>
</protein>
<evidence type="ECO:0000256" key="1">
    <source>
        <dbReference type="ARBA" id="ARBA00004141"/>
    </source>
</evidence>
<keyword evidence="2 7" id="KW-0812">Transmembrane</keyword>
<reference evidence="9 10" key="1">
    <citation type="journal article" date="2024" name="IMA Fungus">
        <title>IMA Genome - F19 : A genome assembly and annotation guide to empower mycologists, including annotated draft genome sequences of Ceratocystis pirilliformis, Diaporthe australafricana, Fusarium ophioides, Paecilomyces lecythidis, and Sporothrix stenoceras.</title>
        <authorList>
            <person name="Aylward J."/>
            <person name="Wilson A.M."/>
            <person name="Visagie C.M."/>
            <person name="Spraker J."/>
            <person name="Barnes I."/>
            <person name="Buitendag C."/>
            <person name="Ceriani C."/>
            <person name="Del Mar Angel L."/>
            <person name="du Plessis D."/>
            <person name="Fuchs T."/>
            <person name="Gasser K."/>
            <person name="Kramer D."/>
            <person name="Li W."/>
            <person name="Munsamy K."/>
            <person name="Piso A."/>
            <person name="Price J.L."/>
            <person name="Sonnekus B."/>
            <person name="Thomas C."/>
            <person name="van der Nest A."/>
            <person name="van Dijk A."/>
            <person name="van Heerden A."/>
            <person name="van Vuuren N."/>
            <person name="Yilmaz N."/>
            <person name="Duong T.A."/>
            <person name="van der Merwe N.A."/>
            <person name="Wingfield M.J."/>
            <person name="Wingfield B.D."/>
        </authorList>
    </citation>
    <scope>NUCLEOTIDE SEQUENCE [LARGE SCALE GENOMIC DNA]</scope>
    <source>
        <strain evidence="9 10">CMW 12675</strain>
    </source>
</reference>
<feature type="transmembrane region" description="Helical" evidence="7">
    <location>
        <begin position="174"/>
        <end position="197"/>
    </location>
</feature>
<evidence type="ECO:0000256" key="2">
    <source>
        <dbReference type="ARBA" id="ARBA00022692"/>
    </source>
</evidence>
<feature type="region of interest" description="Disordered" evidence="6">
    <location>
        <begin position="271"/>
        <end position="311"/>
    </location>
</feature>
<organism evidence="9 10">
    <name type="scientific">Ceratocystis pirilliformis</name>
    <dbReference type="NCBI Taxonomy" id="259994"/>
    <lineage>
        <taxon>Eukaryota</taxon>
        <taxon>Fungi</taxon>
        <taxon>Dikarya</taxon>
        <taxon>Ascomycota</taxon>
        <taxon>Pezizomycotina</taxon>
        <taxon>Sordariomycetes</taxon>
        <taxon>Hypocreomycetidae</taxon>
        <taxon>Microascales</taxon>
        <taxon>Ceratocystidaceae</taxon>
        <taxon>Ceratocystis</taxon>
    </lineage>
</organism>
<comment type="caution">
    <text evidence="9">The sequence shown here is derived from an EMBL/GenBank/DDBJ whole genome shotgun (WGS) entry which is preliminary data.</text>
</comment>
<feature type="domain" description="Rhodopsin" evidence="8">
    <location>
        <begin position="25"/>
        <end position="250"/>
    </location>
</feature>
<feature type="transmembrane region" description="Helical" evidence="7">
    <location>
        <begin position="40"/>
        <end position="63"/>
    </location>
</feature>
<dbReference type="Proteomes" id="UP001583280">
    <property type="component" value="Unassembled WGS sequence"/>
</dbReference>
<gene>
    <name evidence="9" type="ORF">Cpir12675_006847</name>
</gene>
<feature type="compositionally biased region" description="Gly residues" evidence="6">
    <location>
        <begin position="281"/>
        <end position="292"/>
    </location>
</feature>
<evidence type="ECO:0000256" key="5">
    <source>
        <dbReference type="ARBA" id="ARBA00038359"/>
    </source>
</evidence>
<feature type="transmembrane region" description="Helical" evidence="7">
    <location>
        <begin position="241"/>
        <end position="264"/>
    </location>
</feature>
<keyword evidence="4 7" id="KW-0472">Membrane</keyword>
<feature type="compositionally biased region" description="Basic and acidic residues" evidence="6">
    <location>
        <begin position="375"/>
        <end position="385"/>
    </location>
</feature>
<keyword evidence="3 7" id="KW-1133">Transmembrane helix</keyword>
<feature type="transmembrane region" description="Helical" evidence="7">
    <location>
        <begin position="209"/>
        <end position="229"/>
    </location>
</feature>
<evidence type="ECO:0000256" key="4">
    <source>
        <dbReference type="ARBA" id="ARBA00023136"/>
    </source>
</evidence>
<feature type="transmembrane region" description="Helical" evidence="7">
    <location>
        <begin position="6"/>
        <end position="28"/>
    </location>
</feature>
<sequence>MAIDKLTLGLHWAFTWLTVIIITTRLIWRKILRQPYLLGDWLSMAALLCVLARLGLIHVVLIWGTSNIPAALRVKLNFTPDEIYRREIGSKLSLANRVFYNTYLWLQKCVLLDVYQRLLNNVSWRNPALAIYLFIFLGTYTACQVTTFSECAPVQKYWQIVPPPGPCVAAQDQLVVVGVTNIVTDFMLLVLPIPLLIGLQANARLKLQLSVLFTLGIFIIAITIIRLPINSLNQSLQSSRTTWASTELFTSAVVVNAPTLYGFWNKRRQASKNASSNPTGGRTGGSTVGTGAGSYSVNGTRRGPRRPGSHLEYMTNIEGDIYNDSYEMGARRPPLGGIMQTKEVLISELSAVEAKTKAYNNLDDGASSHSSQKQMIHEETPAKGW</sequence>
<dbReference type="InterPro" id="IPR052337">
    <property type="entry name" value="SAT4-like"/>
</dbReference>
<evidence type="ECO:0000256" key="6">
    <source>
        <dbReference type="SAM" id="MobiDB-lite"/>
    </source>
</evidence>
<proteinExistence type="inferred from homology"/>
<evidence type="ECO:0000313" key="10">
    <source>
        <dbReference type="Proteomes" id="UP001583280"/>
    </source>
</evidence>
<evidence type="ECO:0000313" key="9">
    <source>
        <dbReference type="EMBL" id="KAL1886926.1"/>
    </source>
</evidence>
<accession>A0ABR3YF73</accession>
<comment type="similarity">
    <text evidence="5">Belongs to the SAT4 family.</text>
</comment>
<dbReference type="PANTHER" id="PTHR33048">
    <property type="entry name" value="PTH11-LIKE INTEGRAL MEMBRANE PROTEIN (AFU_ORTHOLOGUE AFUA_5G11245)"/>
    <property type="match status" value="1"/>
</dbReference>
<comment type="subcellular location">
    <subcellularLocation>
        <location evidence="1">Membrane</location>
        <topology evidence="1">Multi-pass membrane protein</topology>
    </subcellularLocation>
</comment>